<protein>
    <submittedName>
        <fullName evidence="2">Uncharacterized protein</fullName>
    </submittedName>
</protein>
<gene>
    <name evidence="2" type="ORF">UJA718_LOCUS43374</name>
    <name evidence="3" type="ORF">UJA718_LOCUS43379</name>
</gene>
<feature type="compositionally biased region" description="Polar residues" evidence="1">
    <location>
        <begin position="1"/>
        <end position="22"/>
    </location>
</feature>
<proteinExistence type="predicted"/>
<keyword evidence="4" id="KW-1185">Reference proteome</keyword>
<reference evidence="2" key="1">
    <citation type="submission" date="2021-02" db="EMBL/GenBank/DDBJ databases">
        <authorList>
            <person name="Nowell W R."/>
        </authorList>
    </citation>
    <scope>NUCLEOTIDE SEQUENCE</scope>
</reference>
<organism evidence="2 4">
    <name type="scientific">Rotaria socialis</name>
    <dbReference type="NCBI Taxonomy" id="392032"/>
    <lineage>
        <taxon>Eukaryota</taxon>
        <taxon>Metazoa</taxon>
        <taxon>Spiralia</taxon>
        <taxon>Gnathifera</taxon>
        <taxon>Rotifera</taxon>
        <taxon>Eurotatoria</taxon>
        <taxon>Bdelloidea</taxon>
        <taxon>Philodinida</taxon>
        <taxon>Philodinidae</taxon>
        <taxon>Rotaria</taxon>
    </lineage>
</organism>
<name>A0A821RXJ4_9BILA</name>
<dbReference type="EMBL" id="CAJOBP010060264">
    <property type="protein sequence ID" value="CAF4848787.1"/>
    <property type="molecule type" value="Genomic_DNA"/>
</dbReference>
<comment type="caution">
    <text evidence="2">The sequence shown here is derived from an EMBL/GenBank/DDBJ whole genome shotgun (WGS) entry which is preliminary data.</text>
</comment>
<dbReference type="EMBL" id="CAJOBP010060248">
    <property type="protein sequence ID" value="CAF4848685.1"/>
    <property type="molecule type" value="Genomic_DNA"/>
</dbReference>
<feature type="non-terminal residue" evidence="2">
    <location>
        <position position="57"/>
    </location>
</feature>
<dbReference type="AlphaFoldDB" id="A0A821RXJ4"/>
<evidence type="ECO:0000256" key="1">
    <source>
        <dbReference type="SAM" id="MobiDB-lite"/>
    </source>
</evidence>
<evidence type="ECO:0000313" key="4">
    <source>
        <dbReference type="Proteomes" id="UP000663873"/>
    </source>
</evidence>
<evidence type="ECO:0000313" key="3">
    <source>
        <dbReference type="EMBL" id="CAF4848787.1"/>
    </source>
</evidence>
<dbReference type="Proteomes" id="UP000663873">
    <property type="component" value="Unassembled WGS sequence"/>
</dbReference>
<sequence>MSSLGSIPRSVTGSKLSLASSETDSKADRFRLGQRKNIMSSIAEETRDPTEEGIPYT</sequence>
<accession>A0A821RXJ4</accession>
<feature type="region of interest" description="Disordered" evidence="1">
    <location>
        <begin position="1"/>
        <end position="57"/>
    </location>
</feature>
<evidence type="ECO:0000313" key="2">
    <source>
        <dbReference type="EMBL" id="CAF4848685.1"/>
    </source>
</evidence>